<organism evidence="2 3">
    <name type="scientific">Cerasicoccus arenae</name>
    <dbReference type="NCBI Taxonomy" id="424488"/>
    <lineage>
        <taxon>Bacteria</taxon>
        <taxon>Pseudomonadati</taxon>
        <taxon>Verrucomicrobiota</taxon>
        <taxon>Opitutia</taxon>
        <taxon>Puniceicoccales</taxon>
        <taxon>Cerasicoccaceae</taxon>
        <taxon>Cerasicoccus</taxon>
    </lineage>
</organism>
<gene>
    <name evidence="2" type="ORF">GCM10007047_09190</name>
</gene>
<evidence type="ECO:0000256" key="1">
    <source>
        <dbReference type="SAM" id="Coils"/>
    </source>
</evidence>
<accession>A0A8J3D8K3</accession>
<evidence type="ECO:0000313" key="2">
    <source>
        <dbReference type="EMBL" id="GHB95546.1"/>
    </source>
</evidence>
<keyword evidence="1" id="KW-0175">Coiled coil</keyword>
<dbReference type="SUPFAM" id="SSF90257">
    <property type="entry name" value="Myosin rod fragments"/>
    <property type="match status" value="1"/>
</dbReference>
<proteinExistence type="predicted"/>
<sequence>MKGLSIALRVIAILGAAAAALFWYQTKGKVQAANDQIAELQTQKANVESQVEDLTNAKTSILGKANEFERQLADANSKISFTSNELSKYKRDIGRTEKDKEELQAKYDSLNQDFDQLKSDVANIKTVDAGAKVDPALLAEKEEQVTQLQTQLSDLKDKLAVAVLRTQGAASGEVGVNGSSATGGPVTLKAVKEQDASILRTDPDKGIVIISRGQVDGLQRQMEFNVAKGLERKVRVKVGTVAPTYSVAYILPGQEASRLQEGDSVKITQ</sequence>
<evidence type="ECO:0008006" key="4">
    <source>
        <dbReference type="Google" id="ProtNLM"/>
    </source>
</evidence>
<reference evidence="2" key="2">
    <citation type="submission" date="2020-09" db="EMBL/GenBank/DDBJ databases">
        <authorList>
            <person name="Sun Q."/>
            <person name="Kim S."/>
        </authorList>
    </citation>
    <scope>NUCLEOTIDE SEQUENCE</scope>
    <source>
        <strain evidence="2">KCTC 12870</strain>
    </source>
</reference>
<name>A0A8J3D8K3_9BACT</name>
<feature type="coiled-coil region" evidence="1">
    <location>
        <begin position="30"/>
        <end position="158"/>
    </location>
</feature>
<dbReference type="EMBL" id="BMXG01000004">
    <property type="protein sequence ID" value="GHB95546.1"/>
    <property type="molecule type" value="Genomic_DNA"/>
</dbReference>
<reference evidence="2" key="1">
    <citation type="journal article" date="2014" name="Int. J. Syst. Evol. Microbiol.">
        <title>Complete genome sequence of Corynebacterium casei LMG S-19264T (=DSM 44701T), isolated from a smear-ripened cheese.</title>
        <authorList>
            <consortium name="US DOE Joint Genome Institute (JGI-PGF)"/>
            <person name="Walter F."/>
            <person name="Albersmeier A."/>
            <person name="Kalinowski J."/>
            <person name="Ruckert C."/>
        </authorList>
    </citation>
    <scope>NUCLEOTIDE SEQUENCE</scope>
    <source>
        <strain evidence="2">KCTC 12870</strain>
    </source>
</reference>
<comment type="caution">
    <text evidence="2">The sequence shown here is derived from an EMBL/GenBank/DDBJ whole genome shotgun (WGS) entry which is preliminary data.</text>
</comment>
<dbReference type="Proteomes" id="UP000642829">
    <property type="component" value="Unassembled WGS sequence"/>
</dbReference>
<protein>
    <recommendedName>
        <fullName evidence="4">Chromosome partition protein Smc</fullName>
    </recommendedName>
</protein>
<evidence type="ECO:0000313" key="3">
    <source>
        <dbReference type="Proteomes" id="UP000642829"/>
    </source>
</evidence>
<dbReference type="RefSeq" id="WP_189512331.1">
    <property type="nucleotide sequence ID" value="NZ_BMXG01000004.1"/>
</dbReference>
<dbReference type="AlphaFoldDB" id="A0A8J3D8K3"/>
<dbReference type="Gene3D" id="1.20.5.340">
    <property type="match status" value="1"/>
</dbReference>
<keyword evidence="3" id="KW-1185">Reference proteome</keyword>